<protein>
    <recommendedName>
        <fullName evidence="8">Cytochrome P450</fullName>
    </recommendedName>
</protein>
<evidence type="ECO:0000256" key="4">
    <source>
        <dbReference type="ARBA" id="ARBA00023002"/>
    </source>
</evidence>
<reference evidence="6" key="2">
    <citation type="submission" date="2021-03" db="UniProtKB">
        <authorList>
            <consortium name="EnsemblPlants"/>
        </authorList>
    </citation>
    <scope>IDENTIFICATION</scope>
</reference>
<dbReference type="EnsemblPlants" id="AUR62034968-RA">
    <property type="protein sequence ID" value="AUR62034968-RA:cds"/>
    <property type="gene ID" value="AUR62034968"/>
</dbReference>
<dbReference type="AlphaFoldDB" id="A0A803MTH7"/>
<comment type="cofactor">
    <cofactor evidence="1">
        <name>heme</name>
        <dbReference type="ChEBI" id="CHEBI:30413"/>
    </cofactor>
</comment>
<evidence type="ECO:0000256" key="5">
    <source>
        <dbReference type="ARBA" id="ARBA00023004"/>
    </source>
</evidence>
<evidence type="ECO:0000313" key="6">
    <source>
        <dbReference type="EnsemblPlants" id="AUR62034968-RA:cds"/>
    </source>
</evidence>
<dbReference type="GO" id="GO:0004497">
    <property type="term" value="F:monooxygenase activity"/>
    <property type="evidence" value="ECO:0007669"/>
    <property type="project" value="InterPro"/>
</dbReference>
<organism evidence="6 7">
    <name type="scientific">Chenopodium quinoa</name>
    <name type="common">Quinoa</name>
    <dbReference type="NCBI Taxonomy" id="63459"/>
    <lineage>
        <taxon>Eukaryota</taxon>
        <taxon>Viridiplantae</taxon>
        <taxon>Streptophyta</taxon>
        <taxon>Embryophyta</taxon>
        <taxon>Tracheophyta</taxon>
        <taxon>Spermatophyta</taxon>
        <taxon>Magnoliopsida</taxon>
        <taxon>eudicotyledons</taxon>
        <taxon>Gunneridae</taxon>
        <taxon>Pentapetalae</taxon>
        <taxon>Caryophyllales</taxon>
        <taxon>Chenopodiaceae</taxon>
        <taxon>Chenopodioideae</taxon>
        <taxon>Atripliceae</taxon>
        <taxon>Chenopodium</taxon>
    </lineage>
</organism>
<dbReference type="Proteomes" id="UP000596660">
    <property type="component" value="Unplaced"/>
</dbReference>
<evidence type="ECO:0008006" key="8">
    <source>
        <dbReference type="Google" id="ProtNLM"/>
    </source>
</evidence>
<keyword evidence="4" id="KW-0560">Oxidoreductase</keyword>
<dbReference type="GO" id="GO:0005506">
    <property type="term" value="F:iron ion binding"/>
    <property type="evidence" value="ECO:0007669"/>
    <property type="project" value="InterPro"/>
</dbReference>
<reference evidence="6" key="1">
    <citation type="journal article" date="2017" name="Nature">
        <title>The genome of Chenopodium quinoa.</title>
        <authorList>
            <person name="Jarvis D.E."/>
            <person name="Ho Y.S."/>
            <person name="Lightfoot D.J."/>
            <person name="Schmoeckel S.M."/>
            <person name="Li B."/>
            <person name="Borm T.J.A."/>
            <person name="Ohyanagi H."/>
            <person name="Mineta K."/>
            <person name="Michell C.T."/>
            <person name="Saber N."/>
            <person name="Kharbatia N.M."/>
            <person name="Rupper R.R."/>
            <person name="Sharp A.R."/>
            <person name="Dally N."/>
            <person name="Boughton B.A."/>
            <person name="Woo Y.H."/>
            <person name="Gao G."/>
            <person name="Schijlen E.G.W.M."/>
            <person name="Guo X."/>
            <person name="Momin A.A."/>
            <person name="Negrao S."/>
            <person name="Al-Babili S."/>
            <person name="Gehring C."/>
            <person name="Roessner U."/>
            <person name="Jung C."/>
            <person name="Murphy K."/>
            <person name="Arold S.T."/>
            <person name="Gojobori T."/>
            <person name="van der Linden C.G."/>
            <person name="van Loo E.N."/>
            <person name="Jellen E.N."/>
            <person name="Maughan P.J."/>
            <person name="Tester M."/>
        </authorList>
    </citation>
    <scope>NUCLEOTIDE SEQUENCE [LARGE SCALE GENOMIC DNA]</scope>
    <source>
        <strain evidence="6">cv. PI 614886</strain>
    </source>
</reference>
<dbReference type="Pfam" id="PF00067">
    <property type="entry name" value="p450"/>
    <property type="match status" value="1"/>
</dbReference>
<dbReference type="SUPFAM" id="SSF48264">
    <property type="entry name" value="Cytochrome P450"/>
    <property type="match status" value="1"/>
</dbReference>
<accession>A0A803MTH7</accession>
<sequence>MRGMRNMFLFLRGIGQGQGVVTLLLIPQHYFSYDGIFNADNETWSKQRKAMSIEFHSARFRQLTAESLFELVHKRLIPVLEESQKNSLPLDLQDVLLRMTFDNVCMIAFGVDPRCLGLGLPKIPFARAFVKATEATRELKESIAGVNKFADEVIRTRKKELSLQCENSKERSDLLTVFMRLKDEKGQPFSDKFLRDIGVNFILAGRDTSSVALSWFFLAYQPAPKYRAEDST</sequence>
<evidence type="ECO:0000313" key="7">
    <source>
        <dbReference type="Proteomes" id="UP000596660"/>
    </source>
</evidence>
<dbReference type="OMA" id="HMIDANA"/>
<dbReference type="InterPro" id="IPR001128">
    <property type="entry name" value="Cyt_P450"/>
</dbReference>
<keyword evidence="5" id="KW-0408">Iron</keyword>
<keyword evidence="3" id="KW-0479">Metal-binding</keyword>
<dbReference type="Gene3D" id="1.10.630.10">
    <property type="entry name" value="Cytochrome P450"/>
    <property type="match status" value="1"/>
</dbReference>
<dbReference type="InterPro" id="IPR036396">
    <property type="entry name" value="Cyt_P450_sf"/>
</dbReference>
<dbReference type="PANTHER" id="PTHR24296">
    <property type="entry name" value="CYTOCHROME P450"/>
    <property type="match status" value="1"/>
</dbReference>
<name>A0A803MTH7_CHEQI</name>
<proteinExistence type="inferred from homology"/>
<dbReference type="GO" id="GO:0016705">
    <property type="term" value="F:oxidoreductase activity, acting on paired donors, with incorporation or reduction of molecular oxygen"/>
    <property type="evidence" value="ECO:0007669"/>
    <property type="project" value="InterPro"/>
</dbReference>
<evidence type="ECO:0000256" key="1">
    <source>
        <dbReference type="ARBA" id="ARBA00001971"/>
    </source>
</evidence>
<dbReference type="GO" id="GO:0020037">
    <property type="term" value="F:heme binding"/>
    <property type="evidence" value="ECO:0007669"/>
    <property type="project" value="InterPro"/>
</dbReference>
<comment type="similarity">
    <text evidence="2">Belongs to the cytochrome P450 family.</text>
</comment>
<evidence type="ECO:0000256" key="3">
    <source>
        <dbReference type="ARBA" id="ARBA00022723"/>
    </source>
</evidence>
<keyword evidence="7" id="KW-1185">Reference proteome</keyword>
<dbReference type="Gramene" id="AUR62034968-RA">
    <property type="protein sequence ID" value="AUR62034968-RA:cds"/>
    <property type="gene ID" value="AUR62034968"/>
</dbReference>
<evidence type="ECO:0000256" key="2">
    <source>
        <dbReference type="ARBA" id="ARBA00010617"/>
    </source>
</evidence>